<comment type="caution">
    <text evidence="2">The sequence shown here is derived from an EMBL/GenBank/DDBJ whole genome shotgun (WGS) entry which is preliminary data.</text>
</comment>
<proteinExistence type="predicted"/>
<accession>A0A9N9L9J1</accession>
<dbReference type="AlphaFoldDB" id="A0A9N9L9J1"/>
<organism evidence="2 3">
    <name type="scientific">Hymenoscyphus fraxineus</name>
    <dbReference type="NCBI Taxonomy" id="746836"/>
    <lineage>
        <taxon>Eukaryota</taxon>
        <taxon>Fungi</taxon>
        <taxon>Dikarya</taxon>
        <taxon>Ascomycota</taxon>
        <taxon>Pezizomycotina</taxon>
        <taxon>Leotiomycetes</taxon>
        <taxon>Helotiales</taxon>
        <taxon>Helotiaceae</taxon>
        <taxon>Hymenoscyphus</taxon>
    </lineage>
</organism>
<protein>
    <recommendedName>
        <fullName evidence="1">Heterokaryon incompatibility domain-containing protein</fullName>
    </recommendedName>
</protein>
<dbReference type="PANTHER" id="PTHR24148">
    <property type="entry name" value="ANKYRIN REPEAT DOMAIN-CONTAINING PROTEIN 39 HOMOLOG-RELATED"/>
    <property type="match status" value="1"/>
</dbReference>
<dbReference type="EMBL" id="CAJVRL010000115">
    <property type="protein sequence ID" value="CAG8961569.1"/>
    <property type="molecule type" value="Genomic_DNA"/>
</dbReference>
<feature type="domain" description="Heterokaryon incompatibility" evidence="1">
    <location>
        <begin position="56"/>
        <end position="223"/>
    </location>
</feature>
<dbReference type="InterPro" id="IPR052895">
    <property type="entry name" value="HetReg/Transcr_Mod"/>
</dbReference>
<dbReference type="OrthoDB" id="2504919at2759"/>
<name>A0A9N9L9J1_9HELO</name>
<evidence type="ECO:0000313" key="3">
    <source>
        <dbReference type="Proteomes" id="UP000696280"/>
    </source>
</evidence>
<evidence type="ECO:0000259" key="1">
    <source>
        <dbReference type="Pfam" id="PF06985"/>
    </source>
</evidence>
<dbReference type="PANTHER" id="PTHR24148:SF82">
    <property type="entry name" value="HETEROKARYON INCOMPATIBILITY DOMAIN-CONTAINING PROTEIN"/>
    <property type="match status" value="1"/>
</dbReference>
<dbReference type="Proteomes" id="UP000696280">
    <property type="component" value="Unassembled WGS sequence"/>
</dbReference>
<dbReference type="Pfam" id="PF06985">
    <property type="entry name" value="HET"/>
    <property type="match status" value="1"/>
</dbReference>
<evidence type="ECO:0000313" key="2">
    <source>
        <dbReference type="EMBL" id="CAG8961569.1"/>
    </source>
</evidence>
<gene>
    <name evidence="2" type="ORF">HYFRA_00006103</name>
</gene>
<reference evidence="2" key="1">
    <citation type="submission" date="2021-07" db="EMBL/GenBank/DDBJ databases">
        <authorList>
            <person name="Durling M."/>
        </authorList>
    </citation>
    <scope>NUCLEOTIDE SEQUENCE</scope>
</reference>
<keyword evidence="3" id="KW-1185">Reference proteome</keyword>
<dbReference type="InterPro" id="IPR010730">
    <property type="entry name" value="HET"/>
</dbReference>
<sequence length="601" mass="68751">MEHSNSEELDLHHELYQYEPLHTHTSFRVLELLPGEDDDPIRCTLRNVDWVDNPKYEALSYTWGDPKARSHVIVNGKVLSVTVNLCIALKHLRYEDRSRALWADAICIEQSNIPERGYQVRQMRKIFQEATAVIVWIGPDSEDHQAKLAIDSIITISNFLCQKLEIPVSDLGLVDNLYMEIMAKAHDTLPVPNECDFSADAMWKSLVWFYSHPYFTRIWTIQEVNANKERLLQCGLEKVIWDRVSLVACYITMETAFSQAYGFTKAHCWSAATMTTDLVQPKNWLFMLYLASNYSSLDLRDVVYGLRGMMEIQDGAELLEPDYSKSVVEVYRDTVEAAFMNFKRTDALLYVKGTEDPSWIPRWDIPMLFRNPFRFGKPLPWKPAGETMPIYTIDKEANILSLSGSIIGTIEFVEPYNESYFGNPMIDSEEGRETLKGVWQRILKTIGKSHSKLPLSVHDTTAAATSFAFGLNEKSDPAENDILVKRFVAYLKLFLDENTYTAYIPAELSEKSNESDARLFGKPVWDFEYPESTFLITENKFLGCTIGLARPGDIVFVPQGSTYPLVLRPDGKEFRIRGFAYVHGLMHGEERGGSVRALKIR</sequence>